<reference evidence="3 4" key="1">
    <citation type="submission" date="2019-06" db="EMBL/GenBank/DDBJ databases">
        <title>Psychrobacillus vulpis sp. nov., a new species isolated from feces of a red fox that inhabits in The Tablas de Daimiel Natural Park, Albacete, Spain.</title>
        <authorList>
            <person name="Rodriguez M."/>
            <person name="Reina J.C."/>
            <person name="Bejar V."/>
            <person name="Llamas I."/>
        </authorList>
    </citation>
    <scope>NUCLEOTIDE SEQUENCE [LARGE SCALE GENOMIC DNA]</scope>
    <source>
        <strain evidence="3 4">Z8</strain>
    </source>
</reference>
<dbReference type="PANTHER" id="PTHR37461">
    <property type="entry name" value="ANTI-SIGMA-K FACTOR RSKA"/>
    <property type="match status" value="1"/>
</dbReference>
<sequence length="222" mass="24690">MNSDKKEKSEHIWLSDYSIPNPNDMSADEKEVWESMHFDFEVVDNPPGLKEDVLNFVFSEEAVNVTPFEKLKSVFQTVRSQFTPLTANLSIAMLVCIIILVTQLIPNETKGFSEIAASMTLNSLEGDLSEINGQAFMINNNGQQELVISVTGFPQTEGKEVYQVWLIENDQRQSAGVFKPDPKGNGILTVNTSKFSKFDNIGITLEPDADGKQPRGKKIVGT</sequence>
<dbReference type="PANTHER" id="PTHR37461:SF1">
    <property type="entry name" value="ANTI-SIGMA-K FACTOR RSKA"/>
    <property type="match status" value="1"/>
</dbReference>
<dbReference type="EMBL" id="VDGI01000023">
    <property type="protein sequence ID" value="TQR18045.1"/>
    <property type="molecule type" value="Genomic_DNA"/>
</dbReference>
<evidence type="ECO:0000313" key="3">
    <source>
        <dbReference type="EMBL" id="TQR18045.1"/>
    </source>
</evidence>
<gene>
    <name evidence="3" type="ORF">FG384_16895</name>
</gene>
<dbReference type="OrthoDB" id="150725at2"/>
<keyword evidence="1" id="KW-0472">Membrane</keyword>
<comment type="caution">
    <text evidence="3">The sequence shown here is derived from an EMBL/GenBank/DDBJ whole genome shotgun (WGS) entry which is preliminary data.</text>
</comment>
<protein>
    <submittedName>
        <fullName evidence="3">Anti-sigma factor</fullName>
    </submittedName>
</protein>
<dbReference type="InterPro" id="IPR018764">
    <property type="entry name" value="RskA_C"/>
</dbReference>
<keyword evidence="1" id="KW-0812">Transmembrane</keyword>
<dbReference type="Proteomes" id="UP000316626">
    <property type="component" value="Unassembled WGS sequence"/>
</dbReference>
<dbReference type="GO" id="GO:0016989">
    <property type="term" value="F:sigma factor antagonist activity"/>
    <property type="evidence" value="ECO:0007669"/>
    <property type="project" value="TreeGrafter"/>
</dbReference>
<organism evidence="3 4">
    <name type="scientific">Psychrobacillus vulpis</name>
    <dbReference type="NCBI Taxonomy" id="2325572"/>
    <lineage>
        <taxon>Bacteria</taxon>
        <taxon>Bacillati</taxon>
        <taxon>Bacillota</taxon>
        <taxon>Bacilli</taxon>
        <taxon>Bacillales</taxon>
        <taxon>Bacillaceae</taxon>
        <taxon>Psychrobacillus</taxon>
    </lineage>
</organism>
<accession>A0A544TKU2</accession>
<name>A0A544TKU2_9BACI</name>
<dbReference type="GO" id="GO:0005886">
    <property type="term" value="C:plasma membrane"/>
    <property type="evidence" value="ECO:0007669"/>
    <property type="project" value="InterPro"/>
</dbReference>
<keyword evidence="4" id="KW-1185">Reference proteome</keyword>
<keyword evidence="1" id="KW-1133">Transmembrane helix</keyword>
<dbReference type="Pfam" id="PF10099">
    <property type="entry name" value="RskA_C"/>
    <property type="match status" value="1"/>
</dbReference>
<evidence type="ECO:0000313" key="4">
    <source>
        <dbReference type="Proteomes" id="UP000316626"/>
    </source>
</evidence>
<evidence type="ECO:0000256" key="1">
    <source>
        <dbReference type="SAM" id="Phobius"/>
    </source>
</evidence>
<proteinExistence type="predicted"/>
<evidence type="ECO:0000259" key="2">
    <source>
        <dbReference type="Pfam" id="PF10099"/>
    </source>
</evidence>
<feature type="transmembrane region" description="Helical" evidence="1">
    <location>
        <begin position="85"/>
        <end position="105"/>
    </location>
</feature>
<dbReference type="RefSeq" id="WP_142643883.1">
    <property type="nucleotide sequence ID" value="NZ_VDGI01000023.1"/>
</dbReference>
<dbReference type="InterPro" id="IPR051474">
    <property type="entry name" value="Anti-sigma-K/W_factor"/>
</dbReference>
<dbReference type="AlphaFoldDB" id="A0A544TKU2"/>
<feature type="domain" description="Anti-sigma K factor RskA C-terminal" evidence="2">
    <location>
        <begin position="116"/>
        <end position="215"/>
    </location>
</feature>
<dbReference type="GO" id="GO:0006417">
    <property type="term" value="P:regulation of translation"/>
    <property type="evidence" value="ECO:0007669"/>
    <property type="project" value="TreeGrafter"/>
</dbReference>